<keyword evidence="2 4" id="KW-0442">Lipid degradation</keyword>
<feature type="active site" description="Proton acceptor" evidence="4">
    <location>
        <position position="206"/>
    </location>
</feature>
<accession>A0A542DLI6</accession>
<feature type="short sequence motif" description="DGA/G" evidence="4">
    <location>
        <begin position="206"/>
        <end position="208"/>
    </location>
</feature>
<dbReference type="InterPro" id="IPR002641">
    <property type="entry name" value="PNPLA_dom"/>
</dbReference>
<dbReference type="GO" id="GO:0016042">
    <property type="term" value="P:lipid catabolic process"/>
    <property type="evidence" value="ECO:0007669"/>
    <property type="project" value="UniProtKB-UniRule"/>
</dbReference>
<evidence type="ECO:0000259" key="5">
    <source>
        <dbReference type="PROSITE" id="PS51635"/>
    </source>
</evidence>
<dbReference type="RefSeq" id="WP_141999710.1">
    <property type="nucleotide sequence ID" value="NZ_VFML01000001.1"/>
</dbReference>
<dbReference type="Gene3D" id="3.40.1090.10">
    <property type="entry name" value="Cytosolic phospholipase A2 catalytic domain"/>
    <property type="match status" value="2"/>
</dbReference>
<dbReference type="PANTHER" id="PTHR14226">
    <property type="entry name" value="NEUROPATHY TARGET ESTERASE/SWISS CHEESE D.MELANOGASTER"/>
    <property type="match status" value="1"/>
</dbReference>
<protein>
    <submittedName>
        <fullName evidence="6">NTE family protein</fullName>
    </submittedName>
</protein>
<dbReference type="GO" id="GO:0016787">
    <property type="term" value="F:hydrolase activity"/>
    <property type="evidence" value="ECO:0007669"/>
    <property type="project" value="UniProtKB-UniRule"/>
</dbReference>
<dbReference type="EMBL" id="VFML01000001">
    <property type="protein sequence ID" value="TQJ03960.1"/>
    <property type="molecule type" value="Genomic_DNA"/>
</dbReference>
<evidence type="ECO:0000313" key="7">
    <source>
        <dbReference type="Proteomes" id="UP000320876"/>
    </source>
</evidence>
<keyword evidence="7" id="KW-1185">Reference proteome</keyword>
<feature type="active site" description="Nucleophile" evidence="4">
    <location>
        <position position="44"/>
    </location>
</feature>
<dbReference type="InterPro" id="IPR016035">
    <property type="entry name" value="Acyl_Trfase/lysoPLipase"/>
</dbReference>
<keyword evidence="3 4" id="KW-0443">Lipid metabolism</keyword>
<gene>
    <name evidence="6" type="ORF">FB471_3736</name>
</gene>
<comment type="caution">
    <text evidence="4">Lacks conserved residue(s) required for the propagation of feature annotation.</text>
</comment>
<evidence type="ECO:0000256" key="3">
    <source>
        <dbReference type="ARBA" id="ARBA00023098"/>
    </source>
</evidence>
<name>A0A542DLI6_AMYCI</name>
<evidence type="ECO:0000256" key="1">
    <source>
        <dbReference type="ARBA" id="ARBA00022801"/>
    </source>
</evidence>
<dbReference type="InterPro" id="IPR050301">
    <property type="entry name" value="NTE"/>
</dbReference>
<evidence type="ECO:0000256" key="4">
    <source>
        <dbReference type="PROSITE-ProRule" id="PRU01161"/>
    </source>
</evidence>
<reference evidence="6 7" key="1">
    <citation type="submission" date="2019-06" db="EMBL/GenBank/DDBJ databases">
        <title>Sequencing the genomes of 1000 actinobacteria strains.</title>
        <authorList>
            <person name="Klenk H.-P."/>
        </authorList>
    </citation>
    <scope>NUCLEOTIDE SEQUENCE [LARGE SCALE GENOMIC DNA]</scope>
    <source>
        <strain evidence="6 7">DSM 45679</strain>
    </source>
</reference>
<dbReference type="PROSITE" id="PS51635">
    <property type="entry name" value="PNPLA"/>
    <property type="match status" value="1"/>
</dbReference>
<comment type="caution">
    <text evidence="6">The sequence shown here is derived from an EMBL/GenBank/DDBJ whole genome shotgun (WGS) entry which is preliminary data.</text>
</comment>
<sequence length="358" mass="39303">MQRDGIGLCLSGGGYRAMLFHTGVLWRLNELGYLPRLSLISSVSSGAIAAGTLAHAWPELEFDRGVAGNLTELVVRPLRALARVNVDVWATLRGLLKPGRSVGEEVATSLRRRLYGDRLLRDLPATPRFVFTATNLQNGALWRFSRERMGDTKVGGVLEPAIPLANAVAASSAFPPFLSPARLRVREWDIPGDGDSERPRKVVLSDGGVYDNLGLEPVTERCATVLVSDGGMRMEELVKVPADWPRHLLRAMDVVDNQVRSLRTGQLRESYRDGEFGGAYWGTYTDIGEFGLDDTLPAPARRTLRLAEVPTRLHRMPDPMQQRLVNWGYAACDAGMRRWVVPGAASPSAFPYPESGVG</sequence>
<evidence type="ECO:0000313" key="6">
    <source>
        <dbReference type="EMBL" id="TQJ03960.1"/>
    </source>
</evidence>
<dbReference type="Proteomes" id="UP000320876">
    <property type="component" value="Unassembled WGS sequence"/>
</dbReference>
<dbReference type="PANTHER" id="PTHR14226:SF78">
    <property type="entry name" value="SLR0060 PROTEIN"/>
    <property type="match status" value="1"/>
</dbReference>
<dbReference type="AlphaFoldDB" id="A0A542DLI6"/>
<dbReference type="Pfam" id="PF01734">
    <property type="entry name" value="Patatin"/>
    <property type="match status" value="1"/>
</dbReference>
<feature type="domain" description="PNPLA" evidence="5">
    <location>
        <begin position="9"/>
        <end position="219"/>
    </location>
</feature>
<dbReference type="SUPFAM" id="SSF52151">
    <property type="entry name" value="FabD/lysophospholipase-like"/>
    <property type="match status" value="1"/>
</dbReference>
<evidence type="ECO:0000256" key="2">
    <source>
        <dbReference type="ARBA" id="ARBA00022963"/>
    </source>
</evidence>
<keyword evidence="1 4" id="KW-0378">Hydrolase</keyword>
<proteinExistence type="predicted"/>
<dbReference type="OrthoDB" id="9813090at2"/>
<organism evidence="6 7">
    <name type="scientific">Amycolatopsis cihanbeyliensis</name>
    <dbReference type="NCBI Taxonomy" id="1128664"/>
    <lineage>
        <taxon>Bacteria</taxon>
        <taxon>Bacillati</taxon>
        <taxon>Actinomycetota</taxon>
        <taxon>Actinomycetes</taxon>
        <taxon>Pseudonocardiales</taxon>
        <taxon>Pseudonocardiaceae</taxon>
        <taxon>Amycolatopsis</taxon>
    </lineage>
</organism>